<feature type="signal peptide" evidence="2">
    <location>
        <begin position="1"/>
        <end position="23"/>
    </location>
</feature>
<evidence type="ECO:0008006" key="5">
    <source>
        <dbReference type="Google" id="ProtNLM"/>
    </source>
</evidence>
<evidence type="ECO:0000313" key="3">
    <source>
        <dbReference type="EMBL" id="PIC28887.1"/>
    </source>
</evidence>
<feature type="transmembrane region" description="Helical" evidence="1">
    <location>
        <begin position="56"/>
        <end position="80"/>
    </location>
</feature>
<sequence>MGDPKLYALIALVVLAFVANAVAVFTPAWVCTNSYQYEGNYGCTGIVSYVAAAEPAWFAAASWLMFISFATFLLMFFCVYNARSKIHHHGYGSHTRKWFHFIALAAFLIVMFTVAAVTLVGVYVSTSLNNQYYEDLFFVSSLISKSFLNLNKIFSWATQYGYRSALALFALELWVSHLHCQEKMAAVKSFFQISSSDVFEID</sequence>
<keyword evidence="2" id="KW-0732">Signal</keyword>
<evidence type="ECO:0000313" key="4">
    <source>
        <dbReference type="Proteomes" id="UP000230233"/>
    </source>
</evidence>
<keyword evidence="4" id="KW-1185">Reference proteome</keyword>
<feature type="transmembrane region" description="Helical" evidence="1">
    <location>
        <begin position="101"/>
        <end position="124"/>
    </location>
</feature>
<name>A0A2G5TNN5_9PELO</name>
<evidence type="ECO:0000256" key="2">
    <source>
        <dbReference type="SAM" id="SignalP"/>
    </source>
</evidence>
<gene>
    <name evidence="3" type="primary">Cnig_chr_V.g20667</name>
    <name evidence="3" type="ORF">B9Z55_020667</name>
</gene>
<feature type="chain" id="PRO_5013714154" description="G-protein coupled receptors family 1 profile domain-containing protein" evidence="2">
    <location>
        <begin position="24"/>
        <end position="202"/>
    </location>
</feature>
<comment type="caution">
    <text evidence="3">The sequence shown here is derived from an EMBL/GenBank/DDBJ whole genome shotgun (WGS) entry which is preliminary data.</text>
</comment>
<dbReference type="InterPro" id="IPR009545">
    <property type="entry name" value="Claudin-like"/>
</dbReference>
<reference evidence="4" key="1">
    <citation type="submission" date="2017-10" db="EMBL/GenBank/DDBJ databases">
        <title>Rapid genome shrinkage in a self-fertile nematode reveals novel sperm competition proteins.</title>
        <authorList>
            <person name="Yin D."/>
            <person name="Schwarz E.M."/>
            <person name="Thomas C.G."/>
            <person name="Felde R.L."/>
            <person name="Korf I.F."/>
            <person name="Cutter A.D."/>
            <person name="Schartner C.M."/>
            <person name="Ralston E.J."/>
            <person name="Meyer B.J."/>
            <person name="Haag E.S."/>
        </authorList>
    </citation>
    <scope>NUCLEOTIDE SEQUENCE [LARGE SCALE GENOMIC DNA]</scope>
    <source>
        <strain evidence="4">JU1422</strain>
    </source>
</reference>
<dbReference type="PANTHER" id="PTHR34151:SF1">
    <property type="entry name" value="CASP-LIKE PROTEIN-RELATED"/>
    <property type="match status" value="1"/>
</dbReference>
<accession>A0A2G5TNN5</accession>
<dbReference type="EMBL" id="PDUG01000005">
    <property type="protein sequence ID" value="PIC28887.1"/>
    <property type="molecule type" value="Genomic_DNA"/>
</dbReference>
<dbReference type="OrthoDB" id="5829653at2759"/>
<proteinExistence type="predicted"/>
<organism evidence="3 4">
    <name type="scientific">Caenorhabditis nigoni</name>
    <dbReference type="NCBI Taxonomy" id="1611254"/>
    <lineage>
        <taxon>Eukaryota</taxon>
        <taxon>Metazoa</taxon>
        <taxon>Ecdysozoa</taxon>
        <taxon>Nematoda</taxon>
        <taxon>Chromadorea</taxon>
        <taxon>Rhabditida</taxon>
        <taxon>Rhabditina</taxon>
        <taxon>Rhabditomorpha</taxon>
        <taxon>Rhabditoidea</taxon>
        <taxon>Rhabditidae</taxon>
        <taxon>Peloderinae</taxon>
        <taxon>Caenorhabditis</taxon>
    </lineage>
</organism>
<keyword evidence="1" id="KW-1133">Transmembrane helix</keyword>
<protein>
    <recommendedName>
        <fullName evidence="5">G-protein coupled receptors family 1 profile domain-containing protein</fullName>
    </recommendedName>
</protein>
<dbReference type="Pfam" id="PF06653">
    <property type="entry name" value="Claudin_3"/>
    <property type="match status" value="1"/>
</dbReference>
<dbReference type="AlphaFoldDB" id="A0A2G5TNN5"/>
<dbReference type="PANTHER" id="PTHR34151">
    <property type="entry name" value="PROTEIN CBG24195"/>
    <property type="match status" value="1"/>
</dbReference>
<evidence type="ECO:0000256" key="1">
    <source>
        <dbReference type="SAM" id="Phobius"/>
    </source>
</evidence>
<keyword evidence="1" id="KW-0472">Membrane</keyword>
<keyword evidence="1" id="KW-0812">Transmembrane</keyword>
<dbReference type="Proteomes" id="UP000230233">
    <property type="component" value="Chromosome V"/>
</dbReference>